<evidence type="ECO:0008006" key="4">
    <source>
        <dbReference type="Google" id="ProtNLM"/>
    </source>
</evidence>
<evidence type="ECO:0000313" key="3">
    <source>
        <dbReference type="Proteomes" id="UP000627464"/>
    </source>
</evidence>
<feature type="region of interest" description="Disordered" evidence="1">
    <location>
        <begin position="42"/>
        <end position="65"/>
    </location>
</feature>
<comment type="caution">
    <text evidence="2">The sequence shown here is derived from an EMBL/GenBank/DDBJ whole genome shotgun (WGS) entry which is preliminary data.</text>
</comment>
<protein>
    <recommendedName>
        <fullName evidence="4">Lipoprotein</fullName>
    </recommendedName>
</protein>
<feature type="compositionally biased region" description="Basic and acidic residues" evidence="1">
    <location>
        <begin position="51"/>
        <end position="65"/>
    </location>
</feature>
<keyword evidence="3" id="KW-1185">Reference proteome</keyword>
<dbReference type="EMBL" id="BMFZ01000001">
    <property type="protein sequence ID" value="GGA33187.1"/>
    <property type="molecule type" value="Genomic_DNA"/>
</dbReference>
<dbReference type="Proteomes" id="UP000627464">
    <property type="component" value="Unassembled WGS sequence"/>
</dbReference>
<organism evidence="2 3">
    <name type="scientific">Hafnia psychrotolerans</name>
    <dbReference type="NCBI Taxonomy" id="1477018"/>
    <lineage>
        <taxon>Bacteria</taxon>
        <taxon>Pseudomonadati</taxon>
        <taxon>Pseudomonadota</taxon>
        <taxon>Gammaproteobacteria</taxon>
        <taxon>Enterobacterales</taxon>
        <taxon>Hafniaceae</taxon>
        <taxon>Hafnia</taxon>
    </lineage>
</organism>
<reference evidence="3" key="1">
    <citation type="journal article" date="2019" name="Int. J. Syst. Evol. Microbiol.">
        <title>The Global Catalogue of Microorganisms (GCM) 10K type strain sequencing project: providing services to taxonomists for standard genome sequencing and annotation.</title>
        <authorList>
            <consortium name="The Broad Institute Genomics Platform"/>
            <consortium name="The Broad Institute Genome Sequencing Center for Infectious Disease"/>
            <person name="Wu L."/>
            <person name="Ma J."/>
        </authorList>
    </citation>
    <scope>NUCLEOTIDE SEQUENCE [LARGE SCALE GENOMIC DNA]</scope>
    <source>
        <strain evidence="3">CGMCC 1.12806</strain>
    </source>
</reference>
<name>A0ABQ1FYE8_9GAMM</name>
<sequence length="95" mass="10989">MACVLLNGCVQYRWDKLDASENDRTIQLTSCKAKALKDLPPDNVIQSSNVTRKDKDGKKYTDKTYSTDDANRYNRDILIDDCMYQHGWTKTEVHN</sequence>
<evidence type="ECO:0000256" key="1">
    <source>
        <dbReference type="SAM" id="MobiDB-lite"/>
    </source>
</evidence>
<gene>
    <name evidence="2" type="ORF">GCM10011328_05070</name>
</gene>
<proteinExistence type="predicted"/>
<evidence type="ECO:0000313" key="2">
    <source>
        <dbReference type="EMBL" id="GGA33187.1"/>
    </source>
</evidence>
<accession>A0ABQ1FYE8</accession>